<evidence type="ECO:0000313" key="9">
    <source>
        <dbReference type="Proteomes" id="UP000572988"/>
    </source>
</evidence>
<reference evidence="6 9" key="1">
    <citation type="submission" date="2018-01" db="EMBL/GenBank/DDBJ databases">
        <title>Complete genome sequence of Staphylococcus Scheliferi isolated from human.</title>
        <authorList>
            <person name="Abouelkhair M.A."/>
            <person name="Bemis D.A."/>
            <person name="Kania S.A."/>
        </authorList>
    </citation>
    <scope>NUCLEOTIDE SEQUENCE [LARGE SCALE GENOMIC DNA]</scope>
    <source>
        <strain evidence="6 9">ATCC 43808</strain>
    </source>
</reference>
<feature type="domain" description="Phosphate acetyl/butaryl transferase" evidence="4">
    <location>
        <begin position="90"/>
        <end position="293"/>
    </location>
</feature>
<dbReference type="Proteomes" id="UP000572988">
    <property type="component" value="Unassembled WGS sequence"/>
</dbReference>
<dbReference type="EC" id="2.3.1.8" evidence="7"/>
<comment type="similarity">
    <text evidence="1">Belongs to the phosphate acetyltransferase and butyryltransferase family.</text>
</comment>
<dbReference type="EMBL" id="UHEF01000001">
    <property type="protein sequence ID" value="SUM88812.1"/>
    <property type="molecule type" value="Genomic_DNA"/>
</dbReference>
<evidence type="ECO:0000313" key="7">
    <source>
        <dbReference type="EMBL" id="SUM88812.1"/>
    </source>
</evidence>
<proteinExistence type="inferred from homology"/>
<dbReference type="EMBL" id="LR962863">
    <property type="protein sequence ID" value="CAD7359685.1"/>
    <property type="molecule type" value="Genomic_DNA"/>
</dbReference>
<sequence>MNFKALLKGHQNFSGTIAMINATEEPLINVIVEVLNKTKAEFILYNYQDASELIRSFDLSPELLTRIHIHTFETQDEAIEHCLDDLYHQKAHILMKGQIPTAQILSAVLKRNAVDSKPFLNHLAICEIPTYHKLLMISDVALNITPSVEDTKAMINNIVRFARQLDYDSLNIALLSSVEKVSNKIPSTLKAQTLQQFYASHPIDEDILIEGPYALDNAIDKKSAIQKGIHTKVAGNADVLIVPGLDAGNVLYKSLTYFGHAKVASLILGARFPIVLTSRADSIENKVNSILVALKFI</sequence>
<dbReference type="EC" id="2.3.1.19" evidence="7"/>
<dbReference type="GO" id="GO:0008959">
    <property type="term" value="F:phosphate acetyltransferase activity"/>
    <property type="evidence" value="ECO:0007669"/>
    <property type="project" value="UniProtKB-EC"/>
</dbReference>
<dbReference type="EMBL" id="POVK01000019">
    <property type="protein sequence ID" value="NHA34184.1"/>
    <property type="molecule type" value="Genomic_DNA"/>
</dbReference>
<keyword evidence="9" id="KW-1185">Reference proteome</keyword>
<dbReference type="SUPFAM" id="SSF53659">
    <property type="entry name" value="Isocitrate/Isopropylmalate dehydrogenase-like"/>
    <property type="match status" value="1"/>
</dbReference>
<dbReference type="PIRSF" id="PIRSF000428">
    <property type="entry name" value="P_Ac_trans"/>
    <property type="match status" value="1"/>
</dbReference>
<dbReference type="GO" id="GO:0050182">
    <property type="term" value="F:phosphate butyryltransferase activity"/>
    <property type="evidence" value="ECO:0007669"/>
    <property type="project" value="UniProtKB-EC"/>
</dbReference>
<evidence type="ECO:0000313" key="6">
    <source>
        <dbReference type="EMBL" id="NHA34184.1"/>
    </source>
</evidence>
<dbReference type="UniPathway" id="UPA00340">
    <property type="reaction ID" value="UER00459"/>
</dbReference>
<dbReference type="AlphaFoldDB" id="A0A7Z7QPG9"/>
<evidence type="ECO:0000313" key="5">
    <source>
        <dbReference type="EMBL" id="CAD7359685.1"/>
    </source>
</evidence>
<dbReference type="GO" id="GO:0006085">
    <property type="term" value="P:acetyl-CoA biosynthetic process"/>
    <property type="evidence" value="ECO:0007669"/>
    <property type="project" value="UniProtKB-UniPathway"/>
</dbReference>
<keyword evidence="2 7" id="KW-0808">Transferase</keyword>
<dbReference type="InterPro" id="IPR002505">
    <property type="entry name" value="PTA_PTB"/>
</dbReference>
<evidence type="ECO:0000256" key="1">
    <source>
        <dbReference type="ARBA" id="ARBA00005656"/>
    </source>
</evidence>
<organism evidence="7">
    <name type="scientific">Staphylococcus schleiferi</name>
    <dbReference type="NCBI Taxonomy" id="1295"/>
    <lineage>
        <taxon>Bacteria</taxon>
        <taxon>Bacillati</taxon>
        <taxon>Bacillota</taxon>
        <taxon>Bacilli</taxon>
        <taxon>Bacillales</taxon>
        <taxon>Staphylococcaceae</taxon>
        <taxon>Staphylococcus</taxon>
    </lineage>
</organism>
<evidence type="ECO:0000256" key="2">
    <source>
        <dbReference type="ARBA" id="ARBA00022679"/>
    </source>
</evidence>
<dbReference type="Pfam" id="PF01515">
    <property type="entry name" value="PTA_PTB"/>
    <property type="match status" value="1"/>
</dbReference>
<dbReference type="InterPro" id="IPR012147">
    <property type="entry name" value="P_Ac_Bu_trans"/>
</dbReference>
<dbReference type="RefSeq" id="WP_016425147.1">
    <property type="nucleotide sequence ID" value="NZ_CABKRV010000001.1"/>
</dbReference>
<dbReference type="GeneID" id="93790038"/>
<dbReference type="Gene3D" id="3.40.718.10">
    <property type="entry name" value="Isopropylmalate Dehydrogenase"/>
    <property type="match status" value="1"/>
</dbReference>
<dbReference type="InterPro" id="IPR050500">
    <property type="entry name" value="Phos_Acetyltrans/Butyryltrans"/>
</dbReference>
<accession>A0A7Z7QPG9</accession>
<keyword evidence="3 7" id="KW-0012">Acyltransferase</keyword>
<reference evidence="5 8" key="3">
    <citation type="submission" date="2020-11" db="EMBL/GenBank/DDBJ databases">
        <authorList>
            <consortium name="Pathogen Informatics"/>
        </authorList>
    </citation>
    <scope>NUCLEOTIDE SEQUENCE [LARGE SCALE GENOMIC DNA]</scope>
    <source>
        <strain evidence="5 8">NCTC12218</strain>
    </source>
</reference>
<evidence type="ECO:0000313" key="8">
    <source>
        <dbReference type="Proteomes" id="UP000264146"/>
    </source>
</evidence>
<evidence type="ECO:0000256" key="3">
    <source>
        <dbReference type="ARBA" id="ARBA00023315"/>
    </source>
</evidence>
<dbReference type="PANTHER" id="PTHR43356">
    <property type="entry name" value="PHOSPHATE ACETYLTRANSFERASE"/>
    <property type="match status" value="1"/>
</dbReference>
<protein>
    <submittedName>
        <fullName evidence="7">Phosphate butyryltransferase</fullName>
        <ecNumber evidence="7">2.3.1.19</ecNumber>
        <ecNumber evidence="7">2.3.1.8</ecNumber>
    </submittedName>
</protein>
<evidence type="ECO:0000259" key="4">
    <source>
        <dbReference type="Pfam" id="PF01515"/>
    </source>
</evidence>
<name>A0A7Z7QPG9_STASC</name>
<dbReference type="Proteomes" id="UP000264146">
    <property type="component" value="Chromosome"/>
</dbReference>
<reference evidence="7" key="2">
    <citation type="submission" date="2018-06" db="EMBL/GenBank/DDBJ databases">
        <authorList>
            <consortium name="Pathogen Informatics"/>
            <person name="Doyle S."/>
        </authorList>
    </citation>
    <scope>NUCLEOTIDE SEQUENCE [LARGE SCALE GENOMIC DNA]</scope>
    <source>
        <strain evidence="7">NCTC12218</strain>
    </source>
</reference>
<gene>
    <name evidence="7" type="primary">pta_1</name>
    <name evidence="6" type="ORF">C1O36_06585</name>
    <name evidence="7" type="ORF">NCTC12218_01343</name>
</gene>
<dbReference type="PANTHER" id="PTHR43356:SF2">
    <property type="entry name" value="PHOSPHATE ACETYLTRANSFERASE"/>
    <property type="match status" value="1"/>
</dbReference>